<dbReference type="Proteomes" id="UP001161389">
    <property type="component" value="Unassembled WGS sequence"/>
</dbReference>
<evidence type="ECO:0008006" key="3">
    <source>
        <dbReference type="Google" id="ProtNLM"/>
    </source>
</evidence>
<dbReference type="RefSeq" id="WP_284377690.1">
    <property type="nucleotide sequence ID" value="NZ_BSNM01000002.1"/>
</dbReference>
<reference evidence="1" key="1">
    <citation type="journal article" date="2014" name="Int. J. Syst. Evol. Microbiol.">
        <title>Complete genome sequence of Corynebacterium casei LMG S-19264T (=DSM 44701T), isolated from a smear-ripened cheese.</title>
        <authorList>
            <consortium name="US DOE Joint Genome Institute (JGI-PGF)"/>
            <person name="Walter F."/>
            <person name="Albersmeier A."/>
            <person name="Kalinowski J."/>
            <person name="Ruckert C."/>
        </authorList>
    </citation>
    <scope>NUCLEOTIDE SEQUENCE</scope>
    <source>
        <strain evidence="1">NBRC 110071</strain>
    </source>
</reference>
<reference evidence="1" key="2">
    <citation type="submission" date="2023-01" db="EMBL/GenBank/DDBJ databases">
        <title>Draft genome sequence of Litoribrevibacter albus strain NBRC 110071.</title>
        <authorList>
            <person name="Sun Q."/>
            <person name="Mori K."/>
        </authorList>
    </citation>
    <scope>NUCLEOTIDE SEQUENCE</scope>
    <source>
        <strain evidence="1">NBRC 110071</strain>
    </source>
</reference>
<gene>
    <name evidence="1" type="ORF">GCM10007876_01950</name>
</gene>
<protein>
    <recommendedName>
        <fullName evidence="3">Solute-binding protein family 3/N-terminal domain-containing protein</fullName>
    </recommendedName>
</protein>
<dbReference type="Gene3D" id="3.40.190.10">
    <property type="entry name" value="Periplasmic binding protein-like II"/>
    <property type="match status" value="2"/>
</dbReference>
<sequence length="305" mass="36133">MQRPLFNRMSNTPWLMYLGQLFVCFLFSTTLHAKDTIIYPKQQDITSHQNSYFYQLMDLVLSKTVNEFGEYELKPSIQDIPQKRAVLMLSENKRIDLMWTMTSKEREQMLQAVYFPLLKGLLGHRIFIIRTSDQEKFKNIHSFDQLKTLLSGQGLGWPDVNILRHNGIKVIESPDYQNLFDMLRAERFDYFPRGITEAWGEHKNLNDDSLMVEQHLLFRYKAPLYFFVNKENHRLHDRLLRGLTLALEDGSFDELFYRESNIRQSIQQTDIKGRLVFDLENPDVLETKIFENSALWLSNVDTSFE</sequence>
<evidence type="ECO:0000313" key="2">
    <source>
        <dbReference type="Proteomes" id="UP001161389"/>
    </source>
</evidence>
<proteinExistence type="predicted"/>
<dbReference type="SUPFAM" id="SSF53850">
    <property type="entry name" value="Periplasmic binding protein-like II"/>
    <property type="match status" value="1"/>
</dbReference>
<evidence type="ECO:0000313" key="1">
    <source>
        <dbReference type="EMBL" id="GLQ29717.1"/>
    </source>
</evidence>
<dbReference type="AlphaFoldDB" id="A0AA37S7L1"/>
<comment type="caution">
    <text evidence="1">The sequence shown here is derived from an EMBL/GenBank/DDBJ whole genome shotgun (WGS) entry which is preliminary data.</text>
</comment>
<dbReference type="EMBL" id="BSNM01000002">
    <property type="protein sequence ID" value="GLQ29717.1"/>
    <property type="molecule type" value="Genomic_DNA"/>
</dbReference>
<accession>A0AA37S7L1</accession>
<organism evidence="1 2">
    <name type="scientific">Litoribrevibacter albus</name>
    <dbReference type="NCBI Taxonomy" id="1473156"/>
    <lineage>
        <taxon>Bacteria</taxon>
        <taxon>Pseudomonadati</taxon>
        <taxon>Pseudomonadota</taxon>
        <taxon>Gammaproteobacteria</taxon>
        <taxon>Oceanospirillales</taxon>
        <taxon>Oceanospirillaceae</taxon>
        <taxon>Litoribrevibacter</taxon>
    </lineage>
</organism>
<keyword evidence="2" id="KW-1185">Reference proteome</keyword>
<name>A0AA37S7L1_9GAMM</name>